<dbReference type="EMBL" id="JABFXE010000310">
    <property type="protein sequence ID" value="NUQ88262.1"/>
    <property type="molecule type" value="Genomic_DNA"/>
</dbReference>
<keyword evidence="2" id="KW-0479">Metal-binding</keyword>
<evidence type="ECO:0000313" key="10">
    <source>
        <dbReference type="EMBL" id="NUQ88262.1"/>
    </source>
</evidence>
<evidence type="ECO:0000256" key="2">
    <source>
        <dbReference type="ARBA" id="ARBA00022723"/>
    </source>
</evidence>
<evidence type="ECO:0000256" key="5">
    <source>
        <dbReference type="ARBA" id="ARBA00033751"/>
    </source>
</evidence>
<keyword evidence="4" id="KW-0862">Zinc</keyword>
<comment type="caution">
    <text evidence="10">The sequence shown here is derived from an EMBL/GenBank/DDBJ whole genome shotgun (WGS) entry which is preliminary data.</text>
</comment>
<evidence type="ECO:0000256" key="8">
    <source>
        <dbReference type="ARBA" id="ARBA00075789"/>
    </source>
</evidence>
<dbReference type="InterPro" id="IPR044097">
    <property type="entry name" value="Bds1/SdsA1_MBL-fold"/>
</dbReference>
<evidence type="ECO:0000256" key="3">
    <source>
        <dbReference type="ARBA" id="ARBA00022801"/>
    </source>
</evidence>
<dbReference type="Gene3D" id="1.25.40.880">
    <property type="entry name" value="Alkyl sulfatase, dimerisation domain"/>
    <property type="match status" value="1"/>
</dbReference>
<dbReference type="CDD" id="cd07710">
    <property type="entry name" value="arylsulfatase_Sdsa1-like_MBL-fold"/>
    <property type="match status" value="1"/>
</dbReference>
<evidence type="ECO:0000256" key="1">
    <source>
        <dbReference type="ARBA" id="ARBA00001947"/>
    </source>
</evidence>
<evidence type="ECO:0000256" key="4">
    <source>
        <dbReference type="ARBA" id="ARBA00022833"/>
    </source>
</evidence>
<dbReference type="Pfam" id="PF14863">
    <property type="entry name" value="Alkyl_sulf_dimr"/>
    <property type="match status" value="1"/>
</dbReference>
<dbReference type="InterPro" id="IPR029228">
    <property type="entry name" value="Alkyl_sulf_dimr"/>
</dbReference>
<comment type="cofactor">
    <cofactor evidence="1">
        <name>Zn(2+)</name>
        <dbReference type="ChEBI" id="CHEBI:29105"/>
    </cofactor>
</comment>
<dbReference type="Gene3D" id="3.30.1050.10">
    <property type="entry name" value="SCP2 sterol-binding domain"/>
    <property type="match status" value="1"/>
</dbReference>
<dbReference type="Pfam" id="PF14864">
    <property type="entry name" value="Alkyl_sulf_C"/>
    <property type="match status" value="1"/>
</dbReference>
<dbReference type="InterPro" id="IPR001279">
    <property type="entry name" value="Metallo-B-lactamas"/>
</dbReference>
<reference evidence="10 11" key="1">
    <citation type="submission" date="2020-05" db="EMBL/GenBank/DDBJ databases">
        <title>DNA-SIP metagenomic assembled genomes.</title>
        <authorList>
            <person name="Yu J."/>
        </authorList>
    </citation>
    <scope>NUCLEOTIDE SEQUENCE [LARGE SCALE GENOMIC DNA]</scope>
    <source>
        <strain evidence="10">Bin5.27</strain>
    </source>
</reference>
<evidence type="ECO:0000313" key="11">
    <source>
        <dbReference type="Proteomes" id="UP000574690"/>
    </source>
</evidence>
<dbReference type="GO" id="GO:0046872">
    <property type="term" value="F:metal ion binding"/>
    <property type="evidence" value="ECO:0007669"/>
    <property type="project" value="UniProtKB-KW"/>
</dbReference>
<organism evidence="10 11">
    <name type="scientific">Glycomyces artemisiae</name>
    <dbReference type="NCBI Taxonomy" id="1076443"/>
    <lineage>
        <taxon>Bacteria</taxon>
        <taxon>Bacillati</taxon>
        <taxon>Actinomycetota</taxon>
        <taxon>Actinomycetes</taxon>
        <taxon>Glycomycetales</taxon>
        <taxon>Glycomycetaceae</taxon>
        <taxon>Glycomyces</taxon>
    </lineage>
</organism>
<dbReference type="AlphaFoldDB" id="A0A850CAL4"/>
<protein>
    <recommendedName>
        <fullName evidence="7">Linear primary-alkylsulfatase</fullName>
        <ecNumber evidence="6">3.1.6.21</ecNumber>
    </recommendedName>
    <alternativeName>
        <fullName evidence="8">Type III linear primary-alkylsulfatase</fullName>
    </alternativeName>
</protein>
<dbReference type="InterPro" id="IPR038536">
    <property type="entry name" value="Alkyl/aryl-sulf_dimr_sf"/>
</dbReference>
<dbReference type="GO" id="GO:0018741">
    <property type="term" value="F:linear primary-alkylsulfatase activity"/>
    <property type="evidence" value="ECO:0007669"/>
    <property type="project" value="UniProtKB-EC"/>
</dbReference>
<keyword evidence="3 10" id="KW-0378">Hydrolase</keyword>
<dbReference type="SUPFAM" id="SSF55718">
    <property type="entry name" value="SCP-like"/>
    <property type="match status" value="1"/>
</dbReference>
<dbReference type="InterPro" id="IPR052195">
    <property type="entry name" value="Bact_Alkyl/Aryl-Sulfatase"/>
</dbReference>
<dbReference type="SUPFAM" id="SSF56281">
    <property type="entry name" value="Metallo-hydrolase/oxidoreductase"/>
    <property type="match status" value="1"/>
</dbReference>
<dbReference type="GO" id="GO:0046983">
    <property type="term" value="F:protein dimerization activity"/>
    <property type="evidence" value="ECO:0007669"/>
    <property type="project" value="InterPro"/>
</dbReference>
<evidence type="ECO:0000256" key="7">
    <source>
        <dbReference type="ARBA" id="ARBA00068034"/>
    </source>
</evidence>
<dbReference type="FunFam" id="3.60.15.30:FF:000001">
    <property type="entry name" value="Alkyl/aryl-sulfatase BDS1"/>
    <property type="match status" value="1"/>
</dbReference>
<comment type="similarity">
    <text evidence="5">Belongs to the metallo-beta-lactamase superfamily. Type III sulfatase family.</text>
</comment>
<dbReference type="SMART" id="SM00849">
    <property type="entry name" value="Lactamase_B"/>
    <property type="match status" value="1"/>
</dbReference>
<dbReference type="Proteomes" id="UP000574690">
    <property type="component" value="Unassembled WGS sequence"/>
</dbReference>
<evidence type="ECO:0000259" key="9">
    <source>
        <dbReference type="SMART" id="SM00849"/>
    </source>
</evidence>
<dbReference type="Pfam" id="PF00753">
    <property type="entry name" value="Lactamase_B"/>
    <property type="match status" value="1"/>
</dbReference>
<dbReference type="InterPro" id="IPR036527">
    <property type="entry name" value="SCP2_sterol-bd_dom_sf"/>
</dbReference>
<dbReference type="FunFam" id="1.25.40.880:FF:000001">
    <property type="entry name" value="SDS hydrolase SdsA1"/>
    <property type="match status" value="1"/>
</dbReference>
<dbReference type="Gene3D" id="3.60.15.30">
    <property type="entry name" value="Metallo-beta-lactamase domain"/>
    <property type="match status" value="1"/>
</dbReference>
<proteinExistence type="inferred from homology"/>
<dbReference type="EC" id="3.1.6.21" evidence="6"/>
<dbReference type="GO" id="GO:0018909">
    <property type="term" value="P:dodecyl sulfate metabolic process"/>
    <property type="evidence" value="ECO:0007669"/>
    <property type="project" value="InterPro"/>
</dbReference>
<gene>
    <name evidence="10" type="ORF">HOQ43_07345</name>
</gene>
<feature type="domain" description="Metallo-beta-lactamase" evidence="9">
    <location>
        <begin position="111"/>
        <end position="332"/>
    </location>
</feature>
<dbReference type="InterPro" id="IPR036866">
    <property type="entry name" value="RibonucZ/Hydroxyglut_hydro"/>
</dbReference>
<evidence type="ECO:0000256" key="6">
    <source>
        <dbReference type="ARBA" id="ARBA00066568"/>
    </source>
</evidence>
<accession>A0A850CAL4</accession>
<name>A0A850CAL4_9ACTN</name>
<dbReference type="PANTHER" id="PTHR43223:SF1">
    <property type="entry name" value="ALKYL_ARYL-SULFATASE BDS1"/>
    <property type="match status" value="1"/>
</dbReference>
<dbReference type="InterPro" id="IPR029229">
    <property type="entry name" value="Alkyl_sulf_C"/>
</dbReference>
<dbReference type="PANTHER" id="PTHR43223">
    <property type="entry name" value="ALKYL/ARYL-SULFATASE"/>
    <property type="match status" value="1"/>
</dbReference>
<sequence length="641" mass="70705">MNNALQGHEPNGASAFTAAANAAVAERLPFEDRQDFEDVSRGLIAAAPTDPVPRADGAPLPAWSMGAYAFEEAEAAPESVNPSLWRQAKLNLVAGLFKVTERIYQLRGMDISNMTIVEGDTGIIVIDPLVCTETAAAALALYREHRGDKPVAAVIYTHSHTDHYGGVKAVTSEEEVASGKVQVYAPEGFLYHAASENVFAGTAMSRRAHFQYGVFLPRGERGHVDIGLGKAVSNGDITLIAPTDLITENGTRTIAGVEIEFQLTPGTEAPAEMNFFFPQERALCAAENACHNLHNVLTLRGAEVRDTRIWARYMDEAIDLFGDRADVVFASHHWPTWGRERVAEFLADQRDMYQFLHDQTLRLINQGLTPMEIAETLTELPPDLERRWYLRGYYGTISHNVRAIYQRYLGFYDGNPAHLNPHEPVEAGKRYVAAVGGAGKVLEAGRKAFEEGDYRWTAELVNHLVFAEPENADARALQADALEQLGYQSENGTWRSAYLSAAHELRNGVFKDLPLSVATPDTIKAMSPDLYFDYLGIRLNADHAADLPELRLNWEFTDLGERYAVRVRNATLTYRTGTAHPDPTATLRLAKPTLDAISMGASEFGKEIDGGGIEFEGDRDAFERLLSALDSFDVMFDVVTP</sequence>